<evidence type="ECO:0000313" key="2">
    <source>
        <dbReference type="Proteomes" id="UP000229981"/>
    </source>
</evidence>
<dbReference type="AlphaFoldDB" id="A0A2H0DZF0"/>
<reference evidence="1 2" key="1">
    <citation type="submission" date="2017-09" db="EMBL/GenBank/DDBJ databases">
        <title>Depth-based differentiation of microbial function through sediment-hosted aquifers and enrichment of novel symbionts in the deep terrestrial subsurface.</title>
        <authorList>
            <person name="Probst A.J."/>
            <person name="Ladd B."/>
            <person name="Jarett J.K."/>
            <person name="Geller-Mcgrath D.E."/>
            <person name="Sieber C.M."/>
            <person name="Emerson J.B."/>
            <person name="Anantharaman K."/>
            <person name="Thomas B.C."/>
            <person name="Malmstrom R."/>
            <person name="Stieglmeier M."/>
            <person name="Klingl A."/>
            <person name="Woyke T."/>
            <person name="Ryan C.M."/>
            <person name="Banfield J.F."/>
        </authorList>
    </citation>
    <scope>NUCLEOTIDE SEQUENCE [LARGE SCALE GENOMIC DNA]</scope>
    <source>
        <strain evidence="1">CG22_combo_CG10-13_8_21_14_all_01_47_9</strain>
    </source>
</reference>
<comment type="caution">
    <text evidence="1">The sequence shown here is derived from an EMBL/GenBank/DDBJ whole genome shotgun (WGS) entry which is preliminary data.</text>
</comment>
<accession>A0A2H0DZF0</accession>
<organism evidence="1 2">
    <name type="scientific">Candidatus Beckwithbacteria bacterium CG22_combo_CG10-13_8_21_14_all_01_47_9</name>
    <dbReference type="NCBI Taxonomy" id="1974496"/>
    <lineage>
        <taxon>Bacteria</taxon>
        <taxon>Candidatus Beckwithiibacteriota</taxon>
    </lineage>
</organism>
<sequence>MALEIGESHILASHSGVGKAGGAEPSGGPRIYNNLLDVDRELKVQMGTQAHFWWASLINWCVVSNQGVSRWLVGPEEKMERARKFLKGN</sequence>
<gene>
    <name evidence="1" type="ORF">COW80_05110</name>
</gene>
<name>A0A2H0DZF0_9BACT</name>
<protein>
    <submittedName>
        <fullName evidence="1">Uncharacterized protein</fullName>
    </submittedName>
</protein>
<proteinExistence type="predicted"/>
<dbReference type="Proteomes" id="UP000229981">
    <property type="component" value="Unassembled WGS sequence"/>
</dbReference>
<dbReference type="EMBL" id="PCTU01000132">
    <property type="protein sequence ID" value="PIP87564.1"/>
    <property type="molecule type" value="Genomic_DNA"/>
</dbReference>
<evidence type="ECO:0000313" key="1">
    <source>
        <dbReference type="EMBL" id="PIP87564.1"/>
    </source>
</evidence>